<dbReference type="Pfam" id="PF13589">
    <property type="entry name" value="HATPase_c_3"/>
    <property type="match status" value="1"/>
</dbReference>
<feature type="region of interest" description="Disordered" evidence="1">
    <location>
        <begin position="431"/>
        <end position="465"/>
    </location>
</feature>
<reference evidence="2" key="1">
    <citation type="journal article" date="2014" name="Front. Microbiol.">
        <title>High frequency of phylogenetically diverse reductive dehalogenase-homologous genes in deep subseafloor sedimentary metagenomes.</title>
        <authorList>
            <person name="Kawai M."/>
            <person name="Futagami T."/>
            <person name="Toyoda A."/>
            <person name="Takaki Y."/>
            <person name="Nishi S."/>
            <person name="Hori S."/>
            <person name="Arai W."/>
            <person name="Tsubouchi T."/>
            <person name="Morono Y."/>
            <person name="Uchiyama I."/>
            <person name="Ito T."/>
            <person name="Fujiyama A."/>
            <person name="Inagaki F."/>
            <person name="Takami H."/>
        </authorList>
    </citation>
    <scope>NUCLEOTIDE SEQUENCE</scope>
    <source>
        <strain evidence="2">Expedition CK06-06</strain>
    </source>
</reference>
<dbReference type="InterPro" id="IPR036890">
    <property type="entry name" value="HATPase_C_sf"/>
</dbReference>
<proteinExistence type="predicted"/>
<evidence type="ECO:0000256" key="1">
    <source>
        <dbReference type="SAM" id="MobiDB-lite"/>
    </source>
</evidence>
<dbReference type="AlphaFoldDB" id="X1KNV4"/>
<dbReference type="EMBL" id="BARV01006124">
    <property type="protein sequence ID" value="GAI08363.1"/>
    <property type="molecule type" value="Genomic_DNA"/>
</dbReference>
<protein>
    <recommendedName>
        <fullName evidence="3">Histidine kinase/HSP90-like ATPase domain-containing protein</fullName>
    </recommendedName>
</protein>
<feature type="compositionally biased region" description="Polar residues" evidence="1">
    <location>
        <begin position="455"/>
        <end position="465"/>
    </location>
</feature>
<evidence type="ECO:0000313" key="2">
    <source>
        <dbReference type="EMBL" id="GAI08363.1"/>
    </source>
</evidence>
<feature type="non-terminal residue" evidence="2">
    <location>
        <position position="465"/>
    </location>
</feature>
<dbReference type="SUPFAM" id="SSF55874">
    <property type="entry name" value="ATPase domain of HSP90 chaperone/DNA topoisomerase II/histidine kinase"/>
    <property type="match status" value="1"/>
</dbReference>
<organism evidence="2">
    <name type="scientific">marine sediment metagenome</name>
    <dbReference type="NCBI Taxonomy" id="412755"/>
    <lineage>
        <taxon>unclassified sequences</taxon>
        <taxon>metagenomes</taxon>
        <taxon>ecological metagenomes</taxon>
    </lineage>
</organism>
<name>X1KNV4_9ZZZZ</name>
<evidence type="ECO:0008006" key="3">
    <source>
        <dbReference type="Google" id="ProtNLM"/>
    </source>
</evidence>
<gene>
    <name evidence="2" type="ORF">S06H3_12521</name>
</gene>
<comment type="caution">
    <text evidence="2">The sequence shown here is derived from an EMBL/GenBank/DDBJ whole genome shotgun (WGS) entry which is preliminary data.</text>
</comment>
<accession>X1KNV4</accession>
<sequence>MKKPKLLTLEEEFQRLNITENQFGPVLLSRLGKGLYKNELHCVREYIQNAVDGINKFNREYPSLSVERTIRIDAQGDTLTFYDNGIGMNKDDILTAVSFGVSFKEKVYDAGFLGIGIFSGGSLAKKARIYTTKKGEAKAFVFEIDFKYIEGKYKKYKSGLSLLKEATRFQELNEDVEKHYCQAILYVDKEHQYLLKDYTGIRRYISLVCPVGFPDSFKYKNAVDNFMQKYGIDDQLFDIRLNKKSVFRPYPTKIIAPEFREVRIDGQLVGAYWYCENVGKGFILDAKGQENEDIRYITYRWRNFLIDDPQRRDYAARELFGGRPDLMKRYFGDIHILNFESIEPDLERTGFRHTSEYEDFKKAITHPGSKSNILLLRTEARTASSQAILIKQAKAAKAMCQKIQGQDFSKTKEEELWEKKIEFKNLTKEVESKKSKAKGKAYKGLTTPEKKNVDESLSSLNKTTK</sequence>
<dbReference type="Gene3D" id="3.30.565.10">
    <property type="entry name" value="Histidine kinase-like ATPase, C-terminal domain"/>
    <property type="match status" value="1"/>
</dbReference>